<accession>A0ABQ7T3X5</accession>
<feature type="coiled-coil region" evidence="1">
    <location>
        <begin position="48"/>
        <end position="96"/>
    </location>
</feature>
<dbReference type="Proteomes" id="UP000826234">
    <property type="component" value="Unassembled WGS sequence"/>
</dbReference>
<evidence type="ECO:0008006" key="4">
    <source>
        <dbReference type="Google" id="ProtNLM"/>
    </source>
</evidence>
<proteinExistence type="predicted"/>
<feature type="coiled-coil region" evidence="1">
    <location>
        <begin position="181"/>
        <end position="261"/>
    </location>
</feature>
<organism evidence="2 3">
    <name type="scientific">Phrynosoma platyrhinos</name>
    <name type="common">Desert horned lizard</name>
    <dbReference type="NCBI Taxonomy" id="52577"/>
    <lineage>
        <taxon>Eukaryota</taxon>
        <taxon>Metazoa</taxon>
        <taxon>Chordata</taxon>
        <taxon>Craniata</taxon>
        <taxon>Vertebrata</taxon>
        <taxon>Euteleostomi</taxon>
        <taxon>Lepidosauria</taxon>
        <taxon>Squamata</taxon>
        <taxon>Bifurcata</taxon>
        <taxon>Unidentata</taxon>
        <taxon>Episquamata</taxon>
        <taxon>Toxicofera</taxon>
        <taxon>Iguania</taxon>
        <taxon>Phrynosomatidae</taxon>
        <taxon>Phrynosomatinae</taxon>
        <taxon>Phrynosoma</taxon>
    </lineage>
</organism>
<evidence type="ECO:0000313" key="3">
    <source>
        <dbReference type="Proteomes" id="UP000826234"/>
    </source>
</evidence>
<evidence type="ECO:0000256" key="1">
    <source>
        <dbReference type="SAM" id="Coils"/>
    </source>
</evidence>
<gene>
    <name evidence="2" type="ORF">JD844_031856</name>
</gene>
<keyword evidence="1" id="KW-0175">Coiled coil</keyword>
<keyword evidence="3" id="KW-1185">Reference proteome</keyword>
<sequence>MSSFLGMATNPTNSSLVDVVKQVAEQQNTQTSEIEKSKTVLLWVQTQLQELETQMNCVVSERKATERQIYYQDEAIASTKRNCENLDAEITALCAENIKLKFDTETLQEEFQMTLLRNNAYYEKITAHKDQFSKVESKLPLMVEVTKKRAAVKRMITHKEALMSALQNPDAHATNPIQDEIVCLEDEINVLKDAISEKENTLRDEKNVHARLRKEIEVQNKRYEAILKRLHCQVNKLQYNRRQWKWNIQQMEEKAADLRKLLGTTD</sequence>
<reference evidence="2 3" key="1">
    <citation type="journal article" date="2022" name="Gigascience">
        <title>A chromosome-level genome assembly and annotation of the desert horned lizard, Phrynosoma platyrhinos, provides insight into chromosomal rearrangements among reptiles.</title>
        <authorList>
            <person name="Koochekian N."/>
            <person name="Ascanio A."/>
            <person name="Farleigh K."/>
            <person name="Card D.C."/>
            <person name="Schield D.R."/>
            <person name="Castoe T.A."/>
            <person name="Jezkova T."/>
        </authorList>
    </citation>
    <scope>NUCLEOTIDE SEQUENCE [LARGE SCALE GENOMIC DNA]</scope>
    <source>
        <strain evidence="2">NK-2021</strain>
    </source>
</reference>
<protein>
    <recommendedName>
        <fullName evidence="4">Coiled-coil domain-containing protein 122</fullName>
    </recommendedName>
</protein>
<evidence type="ECO:0000313" key="2">
    <source>
        <dbReference type="EMBL" id="KAH0624430.1"/>
    </source>
</evidence>
<dbReference type="EMBL" id="JAIPUX010001232">
    <property type="protein sequence ID" value="KAH0624430.1"/>
    <property type="molecule type" value="Genomic_DNA"/>
</dbReference>
<comment type="caution">
    <text evidence="2">The sequence shown here is derived from an EMBL/GenBank/DDBJ whole genome shotgun (WGS) entry which is preliminary data.</text>
</comment>
<name>A0ABQ7T3X5_PHRPL</name>